<gene>
    <name evidence="2" type="ORF">FVF75_13710</name>
</gene>
<organism evidence="2 3">
    <name type="scientific">Maritimibacter fusiformis</name>
    <dbReference type="NCBI Taxonomy" id="2603819"/>
    <lineage>
        <taxon>Bacteria</taxon>
        <taxon>Pseudomonadati</taxon>
        <taxon>Pseudomonadota</taxon>
        <taxon>Alphaproteobacteria</taxon>
        <taxon>Rhodobacterales</taxon>
        <taxon>Roseobacteraceae</taxon>
        <taxon>Maritimibacter</taxon>
    </lineage>
</organism>
<name>A0A5D0RHY4_9RHOB</name>
<dbReference type="AlphaFoldDB" id="A0A5D0RHY4"/>
<keyword evidence="3" id="KW-1185">Reference proteome</keyword>
<feature type="domain" description="DUF6455" evidence="1">
    <location>
        <begin position="1"/>
        <end position="84"/>
    </location>
</feature>
<sequence length="86" mass="9684">MKDAAHNAYHQYLLDRMADVLGLDLDLEVDLTRLSRAKLEQAIARCSQCPDSQGCELWLEEHSGGATSAPELCRNKALLEHLRNTY</sequence>
<dbReference type="InterPro" id="IPR045601">
    <property type="entry name" value="DUF6455"/>
</dbReference>
<proteinExistence type="predicted"/>
<dbReference type="Proteomes" id="UP000322080">
    <property type="component" value="Unassembled WGS sequence"/>
</dbReference>
<evidence type="ECO:0000313" key="3">
    <source>
        <dbReference type="Proteomes" id="UP000322080"/>
    </source>
</evidence>
<dbReference type="RefSeq" id="WP_148378942.1">
    <property type="nucleotide sequence ID" value="NZ_VSIY01000013.1"/>
</dbReference>
<protein>
    <recommendedName>
        <fullName evidence="1">DUF6455 domain-containing protein</fullName>
    </recommendedName>
</protein>
<dbReference type="EMBL" id="VSIY01000013">
    <property type="protein sequence ID" value="TYB80679.1"/>
    <property type="molecule type" value="Genomic_DNA"/>
</dbReference>
<evidence type="ECO:0000313" key="2">
    <source>
        <dbReference type="EMBL" id="TYB80679.1"/>
    </source>
</evidence>
<evidence type="ECO:0000259" key="1">
    <source>
        <dbReference type="Pfam" id="PF20056"/>
    </source>
</evidence>
<dbReference type="Pfam" id="PF20056">
    <property type="entry name" value="DUF6455"/>
    <property type="match status" value="1"/>
</dbReference>
<accession>A0A5D0RHY4</accession>
<reference evidence="2 3" key="1">
    <citation type="submission" date="2019-08" db="EMBL/GenBank/DDBJ databases">
        <title>Identification of a novel species of the genus Boseongicola.</title>
        <authorList>
            <person name="Zhang X.-Q."/>
        </authorList>
    </citation>
    <scope>NUCLEOTIDE SEQUENCE [LARGE SCALE GENOMIC DNA]</scope>
    <source>
        <strain evidence="2 3">HY14</strain>
    </source>
</reference>
<comment type="caution">
    <text evidence="2">The sequence shown here is derived from an EMBL/GenBank/DDBJ whole genome shotgun (WGS) entry which is preliminary data.</text>
</comment>